<dbReference type="Gene3D" id="2.60.40.340">
    <property type="entry name" value="Rel homology domain (RHD), DNA-binding domain"/>
    <property type="match status" value="1"/>
</dbReference>
<evidence type="ECO:0000256" key="6">
    <source>
        <dbReference type="ARBA" id="ARBA00023125"/>
    </source>
</evidence>
<dbReference type="PANTHER" id="PTHR12533:SF7">
    <property type="entry name" value="NFAT NUCLEAR FACTOR, ISOFORM B"/>
    <property type="match status" value="1"/>
</dbReference>
<evidence type="ECO:0000256" key="2">
    <source>
        <dbReference type="ARBA" id="ARBA00004496"/>
    </source>
</evidence>
<dbReference type="Proteomes" id="UP000035680">
    <property type="component" value="Unassembled WGS sequence"/>
</dbReference>
<dbReference type="WBParaSite" id="SVE_0066700.1">
    <property type="protein sequence ID" value="SVE_0066700.1"/>
    <property type="gene ID" value="SVE_0066700"/>
</dbReference>
<dbReference type="SUPFAM" id="SSF49417">
    <property type="entry name" value="p53-like transcription factors"/>
    <property type="match status" value="1"/>
</dbReference>
<evidence type="ECO:0000256" key="4">
    <source>
        <dbReference type="ARBA" id="ARBA00022553"/>
    </source>
</evidence>
<name>A0A0K0EVW8_STRVS</name>
<keyword evidence="5" id="KW-0805">Transcription regulation</keyword>
<protein>
    <submittedName>
        <fullName evidence="12">RHD domain-containing protein</fullName>
    </submittedName>
</protein>
<dbReference type="SMART" id="SM00429">
    <property type="entry name" value="IPT"/>
    <property type="match status" value="1"/>
</dbReference>
<dbReference type="GO" id="GO:0005634">
    <property type="term" value="C:nucleus"/>
    <property type="evidence" value="ECO:0007669"/>
    <property type="project" value="UniProtKB-SubCell"/>
</dbReference>
<dbReference type="InterPro" id="IPR037059">
    <property type="entry name" value="RHD_DNA_bind_dom_sf"/>
</dbReference>
<dbReference type="Pfam" id="PF00554">
    <property type="entry name" value="RHD_DNA_bind"/>
    <property type="match status" value="1"/>
</dbReference>
<reference evidence="11" key="1">
    <citation type="submission" date="2014-07" db="EMBL/GenBank/DDBJ databases">
        <authorList>
            <person name="Martin A.A"/>
            <person name="De Silva N."/>
        </authorList>
    </citation>
    <scope>NUCLEOTIDE SEQUENCE</scope>
</reference>
<evidence type="ECO:0000256" key="5">
    <source>
        <dbReference type="ARBA" id="ARBA00023015"/>
    </source>
</evidence>
<organism evidence="11 12">
    <name type="scientific">Strongyloides venezuelensis</name>
    <name type="common">Threadworm</name>
    <dbReference type="NCBI Taxonomy" id="75913"/>
    <lineage>
        <taxon>Eukaryota</taxon>
        <taxon>Metazoa</taxon>
        <taxon>Ecdysozoa</taxon>
        <taxon>Nematoda</taxon>
        <taxon>Chromadorea</taxon>
        <taxon>Rhabditida</taxon>
        <taxon>Tylenchina</taxon>
        <taxon>Panagrolaimomorpha</taxon>
        <taxon>Strongyloidoidea</taxon>
        <taxon>Strongyloididae</taxon>
        <taxon>Strongyloides</taxon>
    </lineage>
</organism>
<evidence type="ECO:0000259" key="10">
    <source>
        <dbReference type="PROSITE" id="PS50254"/>
    </source>
</evidence>
<keyword evidence="3" id="KW-0963">Cytoplasm</keyword>
<keyword evidence="6" id="KW-0238">DNA-binding</keyword>
<evidence type="ECO:0000313" key="11">
    <source>
        <dbReference type="Proteomes" id="UP000035680"/>
    </source>
</evidence>
<dbReference type="AlphaFoldDB" id="A0A0K0EVW8"/>
<evidence type="ECO:0000256" key="7">
    <source>
        <dbReference type="ARBA" id="ARBA00023163"/>
    </source>
</evidence>
<accession>A0A0K0EVW8</accession>
<dbReference type="SUPFAM" id="SSF81296">
    <property type="entry name" value="E set domains"/>
    <property type="match status" value="1"/>
</dbReference>
<keyword evidence="8" id="KW-0539">Nucleus</keyword>
<feature type="domain" description="RHD" evidence="10">
    <location>
        <begin position="103"/>
        <end position="274"/>
    </location>
</feature>
<keyword evidence="11" id="KW-1185">Reference proteome</keyword>
<dbReference type="PANTHER" id="PTHR12533">
    <property type="entry name" value="NFAT"/>
    <property type="match status" value="1"/>
</dbReference>
<proteinExistence type="predicted"/>
<dbReference type="GO" id="GO:0000978">
    <property type="term" value="F:RNA polymerase II cis-regulatory region sequence-specific DNA binding"/>
    <property type="evidence" value="ECO:0007669"/>
    <property type="project" value="TreeGrafter"/>
</dbReference>
<dbReference type="Gene3D" id="2.60.40.10">
    <property type="entry name" value="Immunoglobulins"/>
    <property type="match status" value="1"/>
</dbReference>
<dbReference type="Pfam" id="PF16179">
    <property type="entry name" value="RHD_dimer"/>
    <property type="match status" value="1"/>
</dbReference>
<keyword evidence="4" id="KW-0597">Phosphoprotein</keyword>
<dbReference type="InterPro" id="IPR002909">
    <property type="entry name" value="IPT_dom"/>
</dbReference>
<sequence>MAEQIEKTRRNFKRKRICKIEDEEYDFDMNQYLTPKKENISNQVQLAAEDNSVSLIKCNKKYVSSTTITTINNDTMYNNYTGHSSSHFMEQLNCNYQLVILKQPEETHRARYLSEGSRGSIKDRSGFSHCTIQLVGYYRPTRVEIYAATGDGPIKPHSNYDLIQVLGKTANTLPSKRIRSHDGITCIEIMLRPENNMTAILDCIGILKICSYDMKKRNAQKGNGKIMVQQQQPQTNGGNAVRLVFRAYIDKGNINSMTVIQTESEPILCVQQLGIPEISKISLTRAPAHGGMDLFIIGRNFDRSVSVIFREYKENGSLAWSAEGTIQKQYLHQCHIVCTIPAFHNIFEGGSVSITVRCGSKMSHPCSFYYTPTTDGGSNHSSSKESSTTTIKYYSSPDIDIENRSINNLSVISHPQLLNHTTSYYNNSYNDNNTKVECISKKGYEIMGDNFYETNNTEQRYEVSENESYEPSPYDNTNSSQPSAYSNPMWMVENNNHESIKQTLHYGPTPTLPDTSNYLNNNTSSLYPNYHTILPTPQYKETGEISFSNSEFFLNSPSVIESSTPTIKGGNNNMLLEFVDSTQETDFILDTV</sequence>
<evidence type="ECO:0000313" key="12">
    <source>
        <dbReference type="WBParaSite" id="SVE_0066700.1"/>
    </source>
</evidence>
<keyword evidence="7" id="KW-0804">Transcription</keyword>
<evidence type="ECO:0000256" key="1">
    <source>
        <dbReference type="ARBA" id="ARBA00004123"/>
    </source>
</evidence>
<dbReference type="GO" id="GO:0000981">
    <property type="term" value="F:DNA-binding transcription factor activity, RNA polymerase II-specific"/>
    <property type="evidence" value="ECO:0007669"/>
    <property type="project" value="TreeGrafter"/>
</dbReference>
<dbReference type="STRING" id="75913.A0A0K0EVW8"/>
<dbReference type="GO" id="GO:0005667">
    <property type="term" value="C:transcription regulator complex"/>
    <property type="evidence" value="ECO:0007669"/>
    <property type="project" value="TreeGrafter"/>
</dbReference>
<comment type="subcellular location">
    <subcellularLocation>
        <location evidence="2">Cytoplasm</location>
    </subcellularLocation>
    <subcellularLocation>
        <location evidence="1">Nucleus</location>
    </subcellularLocation>
</comment>
<dbReference type="InterPro" id="IPR032397">
    <property type="entry name" value="RHD_dimer"/>
</dbReference>
<dbReference type="InterPro" id="IPR011539">
    <property type="entry name" value="RHD_DNA_bind_dom"/>
</dbReference>
<dbReference type="GO" id="GO:0005737">
    <property type="term" value="C:cytoplasm"/>
    <property type="evidence" value="ECO:0007669"/>
    <property type="project" value="UniProtKB-SubCell"/>
</dbReference>
<dbReference type="PROSITE" id="PS50254">
    <property type="entry name" value="REL_2"/>
    <property type="match status" value="1"/>
</dbReference>
<reference evidence="12" key="2">
    <citation type="submission" date="2015-08" db="UniProtKB">
        <authorList>
            <consortium name="WormBaseParasite"/>
        </authorList>
    </citation>
    <scope>IDENTIFICATION</scope>
</reference>
<dbReference type="InterPro" id="IPR008967">
    <property type="entry name" value="p53-like_TF_DNA-bd_sf"/>
</dbReference>
<evidence type="ECO:0000256" key="9">
    <source>
        <dbReference type="SAM" id="MobiDB-lite"/>
    </source>
</evidence>
<evidence type="ECO:0000256" key="3">
    <source>
        <dbReference type="ARBA" id="ARBA00022490"/>
    </source>
</evidence>
<dbReference type="InterPro" id="IPR013783">
    <property type="entry name" value="Ig-like_fold"/>
</dbReference>
<feature type="region of interest" description="Disordered" evidence="9">
    <location>
        <begin position="457"/>
        <end position="482"/>
    </location>
</feature>
<dbReference type="InterPro" id="IPR008366">
    <property type="entry name" value="NFAT"/>
</dbReference>
<dbReference type="InterPro" id="IPR014756">
    <property type="entry name" value="Ig_E-set"/>
</dbReference>
<evidence type="ECO:0000256" key="8">
    <source>
        <dbReference type="ARBA" id="ARBA00023242"/>
    </source>
</evidence>